<evidence type="ECO:0000313" key="10">
    <source>
        <dbReference type="Proteomes" id="UP000001935"/>
    </source>
</evidence>
<comment type="subcellular location">
    <subcellularLocation>
        <location evidence="1">Cytoplasm</location>
    </subcellularLocation>
</comment>
<dbReference type="HOGENOM" id="CLU_051654_0_0_7"/>
<keyword evidence="3" id="KW-0963">Cytoplasm</keyword>
<dbReference type="InterPro" id="IPR027417">
    <property type="entry name" value="P-loop_NTPase"/>
</dbReference>
<dbReference type="STRING" id="290397.Adeh_2721"/>
<evidence type="ECO:0000256" key="2">
    <source>
        <dbReference type="ARBA" id="ARBA00010393"/>
    </source>
</evidence>
<dbReference type="RefSeq" id="WP_011421773.1">
    <property type="nucleotide sequence ID" value="NC_007760.1"/>
</dbReference>
<dbReference type="EMBL" id="CP000251">
    <property type="protein sequence ID" value="ABC82491.1"/>
    <property type="molecule type" value="Genomic_DNA"/>
</dbReference>
<dbReference type="OrthoDB" id="9805148at2"/>
<proteinExistence type="inferred from homology"/>
<keyword evidence="4" id="KW-0547">Nucleotide-binding</keyword>
<dbReference type="InterPro" id="IPR003714">
    <property type="entry name" value="PhoH"/>
</dbReference>
<protein>
    <recommendedName>
        <fullName evidence="6">PhoH-like protein</fullName>
    </recommendedName>
</protein>
<dbReference type="GO" id="GO:0005524">
    <property type="term" value="F:ATP binding"/>
    <property type="evidence" value="ECO:0007669"/>
    <property type="project" value="UniProtKB-KW"/>
</dbReference>
<evidence type="ECO:0000313" key="9">
    <source>
        <dbReference type="EMBL" id="ABC82491.1"/>
    </source>
</evidence>
<evidence type="ECO:0000256" key="7">
    <source>
        <dbReference type="SAM" id="MobiDB-lite"/>
    </source>
</evidence>
<dbReference type="SUPFAM" id="SSF52540">
    <property type="entry name" value="P-loop containing nucleoside triphosphate hydrolases"/>
    <property type="match status" value="1"/>
</dbReference>
<dbReference type="AlphaFoldDB" id="Q2ILF9"/>
<dbReference type="Pfam" id="PF02562">
    <property type="entry name" value="PhoH"/>
    <property type="match status" value="1"/>
</dbReference>
<gene>
    <name evidence="9" type="ordered locus">Adeh_2721</name>
</gene>
<dbReference type="KEGG" id="ade:Adeh_2721"/>
<organism evidence="9 10">
    <name type="scientific">Anaeromyxobacter dehalogenans (strain 2CP-C)</name>
    <dbReference type="NCBI Taxonomy" id="290397"/>
    <lineage>
        <taxon>Bacteria</taxon>
        <taxon>Pseudomonadati</taxon>
        <taxon>Myxococcota</taxon>
        <taxon>Myxococcia</taxon>
        <taxon>Myxococcales</taxon>
        <taxon>Cystobacterineae</taxon>
        <taxon>Anaeromyxobacteraceae</taxon>
        <taxon>Anaeromyxobacter</taxon>
    </lineage>
</organism>
<dbReference type="Gene3D" id="3.40.50.300">
    <property type="entry name" value="P-loop containing nucleotide triphosphate hydrolases"/>
    <property type="match status" value="1"/>
</dbReference>
<dbReference type="InterPro" id="IPR051451">
    <property type="entry name" value="PhoH2-like"/>
</dbReference>
<dbReference type="Proteomes" id="UP000001935">
    <property type="component" value="Chromosome"/>
</dbReference>
<evidence type="ECO:0000256" key="4">
    <source>
        <dbReference type="ARBA" id="ARBA00022741"/>
    </source>
</evidence>
<dbReference type="eggNOG" id="COG1702">
    <property type="taxonomic scope" value="Bacteria"/>
</dbReference>
<evidence type="ECO:0000256" key="3">
    <source>
        <dbReference type="ARBA" id="ARBA00022490"/>
    </source>
</evidence>
<reference evidence="9 10" key="1">
    <citation type="submission" date="2006-01" db="EMBL/GenBank/DDBJ databases">
        <title>Complete sequence of Anaeromyxobacter dehalogenans 2CP-C.</title>
        <authorList>
            <consortium name="US DOE Joint Genome Institute"/>
            <person name="Copeland A."/>
            <person name="Lucas S."/>
            <person name="Lapidus A."/>
            <person name="Barry K."/>
            <person name="Detter J.C."/>
            <person name="Glavina T."/>
            <person name="Hammon N."/>
            <person name="Israni S."/>
            <person name="Pitluck S."/>
            <person name="Brettin T."/>
            <person name="Bruce D."/>
            <person name="Han C."/>
            <person name="Tapia R."/>
            <person name="Gilna P."/>
            <person name="Kiss H."/>
            <person name="Schmutz J."/>
            <person name="Larimer F."/>
            <person name="Land M."/>
            <person name="Kyrpides N."/>
            <person name="Anderson I."/>
            <person name="Sanford R.A."/>
            <person name="Ritalahti K.M."/>
            <person name="Thomas H.S."/>
            <person name="Kirby J.R."/>
            <person name="Zhulin I.B."/>
            <person name="Loeffler F.E."/>
            <person name="Richardson P."/>
        </authorList>
    </citation>
    <scope>NUCLEOTIDE SEQUENCE [LARGE SCALE GENOMIC DNA]</scope>
    <source>
        <strain evidence="9 10">2CP-C</strain>
    </source>
</reference>
<feature type="domain" description="PhoH-like protein" evidence="8">
    <location>
        <begin position="116"/>
        <end position="319"/>
    </location>
</feature>
<accession>Q2ILF9</accession>
<dbReference type="FunFam" id="3.40.50.300:FF:000013">
    <property type="entry name" value="PhoH family ATPase"/>
    <property type="match status" value="1"/>
</dbReference>
<keyword evidence="5" id="KW-0067">ATP-binding</keyword>
<dbReference type="GO" id="GO:0005829">
    <property type="term" value="C:cytosol"/>
    <property type="evidence" value="ECO:0007669"/>
    <property type="project" value="TreeGrafter"/>
</dbReference>
<name>Q2ILF9_ANADE</name>
<comment type="similarity">
    <text evidence="2">Belongs to the PhoH family.</text>
</comment>
<dbReference type="PANTHER" id="PTHR30473">
    <property type="entry name" value="PROTEIN PHOH"/>
    <property type="match status" value="1"/>
</dbReference>
<feature type="region of interest" description="Disordered" evidence="7">
    <location>
        <begin position="330"/>
        <end position="354"/>
    </location>
</feature>
<sequence length="354" mass="38656">MGQSAAEPLKTARLEFPDNDKVRALCGAHNEHLKLVERRLGVQLGLRGGQVVIAAPEEARVRLAESLMKELYELVEAGYPLYLEDVDQATKLAGQGVPLKEIFGDTVFVSSRHRIITPKGLAQKRYIQAIRDDDIVFGVGPAGTGKTYLAMAMAVSYLVERRVKRIVLTRPAVEAGERLGFLPGDIAEKVNPYLRPLHDALFDMVDYEKATAFIERGTVEVAPLAFMRGRTLNDAFIILDEAQNTTAEQMKMFLTRLGYGSKAVITGDVTQVDLPSGRGSGLVEVQKVLRGVEGVSFCMFSEVDVVRHPLVQEVVRAYDAFEAERRARAEAARAEKGRQGGGTAPETAEGGAEG</sequence>
<evidence type="ECO:0000256" key="1">
    <source>
        <dbReference type="ARBA" id="ARBA00004496"/>
    </source>
</evidence>
<dbReference type="PANTHER" id="PTHR30473:SF1">
    <property type="entry name" value="PHOH-LIKE PROTEIN"/>
    <property type="match status" value="1"/>
</dbReference>
<evidence type="ECO:0000256" key="5">
    <source>
        <dbReference type="ARBA" id="ARBA00022840"/>
    </source>
</evidence>
<feature type="compositionally biased region" description="Low complexity" evidence="7">
    <location>
        <begin position="344"/>
        <end position="354"/>
    </location>
</feature>
<evidence type="ECO:0000259" key="8">
    <source>
        <dbReference type="Pfam" id="PF02562"/>
    </source>
</evidence>
<evidence type="ECO:0000256" key="6">
    <source>
        <dbReference type="ARBA" id="ARBA00039970"/>
    </source>
</evidence>